<dbReference type="Gene3D" id="6.10.280.40">
    <property type="match status" value="1"/>
</dbReference>
<evidence type="ECO:0000313" key="4">
    <source>
        <dbReference type="EMBL" id="KAI5073869.1"/>
    </source>
</evidence>
<name>A0A9D4ZFT4_ADICA</name>
<dbReference type="InterPro" id="IPR003593">
    <property type="entry name" value="AAA+_ATPase"/>
</dbReference>
<organism evidence="4 5">
    <name type="scientific">Adiantum capillus-veneris</name>
    <name type="common">Maidenhair fern</name>
    <dbReference type="NCBI Taxonomy" id="13818"/>
    <lineage>
        <taxon>Eukaryota</taxon>
        <taxon>Viridiplantae</taxon>
        <taxon>Streptophyta</taxon>
        <taxon>Embryophyta</taxon>
        <taxon>Tracheophyta</taxon>
        <taxon>Polypodiopsida</taxon>
        <taxon>Polypodiidae</taxon>
        <taxon>Polypodiales</taxon>
        <taxon>Pteridineae</taxon>
        <taxon>Pteridaceae</taxon>
        <taxon>Vittarioideae</taxon>
        <taxon>Adiantum</taxon>
    </lineage>
</organism>
<reference evidence="4" key="1">
    <citation type="submission" date="2021-01" db="EMBL/GenBank/DDBJ databases">
        <title>Adiantum capillus-veneris genome.</title>
        <authorList>
            <person name="Fang Y."/>
            <person name="Liao Q."/>
        </authorList>
    </citation>
    <scope>NUCLEOTIDE SEQUENCE</scope>
    <source>
        <strain evidence="4">H3</strain>
        <tissue evidence="4">Leaf</tissue>
    </source>
</reference>
<comment type="similarity">
    <text evidence="1">Belongs to the AAA ATPase family. BCS1 subfamily.</text>
</comment>
<dbReference type="Pfam" id="PF00004">
    <property type="entry name" value="AAA"/>
    <property type="match status" value="1"/>
</dbReference>
<dbReference type="InterPro" id="IPR058017">
    <property type="entry name" value="At3g28540-like_C"/>
</dbReference>
<keyword evidence="2" id="KW-0934">Plastid</keyword>
<dbReference type="SUPFAM" id="SSF52540">
    <property type="entry name" value="P-loop containing nucleoside triphosphate hydrolases"/>
    <property type="match status" value="1"/>
</dbReference>
<protein>
    <recommendedName>
        <fullName evidence="3">AAA+ ATPase domain-containing protein</fullName>
    </recommendedName>
</protein>
<comment type="caution">
    <text evidence="4">The sequence shown here is derived from an EMBL/GenBank/DDBJ whole genome shotgun (WGS) entry which is preliminary data.</text>
</comment>
<gene>
    <name evidence="4" type="ORF">GOP47_0011882</name>
</gene>
<dbReference type="CDD" id="cd19510">
    <property type="entry name" value="RecA-like_BCS1"/>
    <property type="match status" value="1"/>
</dbReference>
<dbReference type="Pfam" id="PF25568">
    <property type="entry name" value="AAA_lid_At3g28540"/>
    <property type="match status" value="1"/>
</dbReference>
<dbReference type="InterPro" id="IPR003959">
    <property type="entry name" value="ATPase_AAA_core"/>
</dbReference>
<dbReference type="PANTHER" id="PTHR23070">
    <property type="entry name" value="BCS1 AAA-TYPE ATPASE"/>
    <property type="match status" value="1"/>
</dbReference>
<dbReference type="Proteomes" id="UP000886520">
    <property type="component" value="Chromosome 11"/>
</dbReference>
<dbReference type="InterPro" id="IPR027417">
    <property type="entry name" value="P-loop_NTPase"/>
</dbReference>
<keyword evidence="5" id="KW-1185">Reference proteome</keyword>
<dbReference type="GO" id="GO:0005524">
    <property type="term" value="F:ATP binding"/>
    <property type="evidence" value="ECO:0007669"/>
    <property type="project" value="InterPro"/>
</dbReference>
<sequence length="566" mass="62615">MDAATRALSVIGACAFGLNFVPRPLRAKVDARIRDLWEKLFSSADPFAYIEVSRRSKGIMASNTSAPKMPGNAYARIAIACNPFYTEVGLYLGSLNIEFATRRICVYGVDLGDEHGRPLSASSKFVFGLPLNETLVDTFEGAQCTWKHESASKGKVSSSHDENDEDADNVFTLKMLKSDKRRLLHPYLSHISTVAFRIRQQNVLPTLYTNGDRGSHWTPVTLKHPSTFDTISLDGDLAERIQADLKAFSESEAYYHSIGRAWKRGYLLYGPPGTGKSSLIAAIANYMHYDIYDLELTNVTNNTVLQKLLMQTTRKSIIVIEDIDCSTSTEISKRQTGASLRGQGSIKDGASSHSQGFTLSGLLNFADGLLSCYGEERIFIFTTNHKERLDPALLRCGRMDMHINLSYCTFSVFKKLAANYLGVKSHALYWELEEAMRPGVKITPASIAEILISKRKSPNEAIKQVLSAVRGGDRLDADDEGKLMTADTMETLPIMTEGRRRKFPYEDFGGAFCEGSARKKRQATVDVYAADPAATKDIGIWSPAEEVEDDGGDIRAATIAEEQTEK</sequence>
<evidence type="ECO:0000256" key="1">
    <source>
        <dbReference type="ARBA" id="ARBA00007448"/>
    </source>
</evidence>
<dbReference type="AlphaFoldDB" id="A0A9D4ZFT4"/>
<feature type="domain" description="AAA+ ATPase" evidence="3">
    <location>
        <begin position="262"/>
        <end position="405"/>
    </location>
</feature>
<dbReference type="Gene3D" id="3.40.50.300">
    <property type="entry name" value="P-loop containing nucleotide triphosphate hydrolases"/>
    <property type="match status" value="1"/>
</dbReference>
<evidence type="ECO:0000259" key="3">
    <source>
        <dbReference type="SMART" id="SM00382"/>
    </source>
</evidence>
<accession>A0A9D4ZFT4</accession>
<evidence type="ECO:0000256" key="2">
    <source>
        <dbReference type="ARBA" id="ARBA00022528"/>
    </source>
</evidence>
<evidence type="ECO:0000313" key="5">
    <source>
        <dbReference type="Proteomes" id="UP000886520"/>
    </source>
</evidence>
<dbReference type="InterPro" id="IPR050747">
    <property type="entry name" value="Mitochondrial_chaperone_BCS1"/>
</dbReference>
<proteinExistence type="inferred from homology"/>
<dbReference type="SMART" id="SM00382">
    <property type="entry name" value="AAA"/>
    <property type="match status" value="1"/>
</dbReference>
<keyword evidence="2" id="KW-0150">Chloroplast</keyword>
<dbReference type="GO" id="GO:0016887">
    <property type="term" value="F:ATP hydrolysis activity"/>
    <property type="evidence" value="ECO:0007669"/>
    <property type="project" value="InterPro"/>
</dbReference>
<dbReference type="OrthoDB" id="10251412at2759"/>
<dbReference type="EMBL" id="JABFUD020000011">
    <property type="protein sequence ID" value="KAI5073869.1"/>
    <property type="molecule type" value="Genomic_DNA"/>
</dbReference>